<proteinExistence type="predicted"/>
<dbReference type="PANTHER" id="PTHR43102">
    <property type="entry name" value="SLR1143 PROTEIN"/>
    <property type="match status" value="1"/>
</dbReference>
<keyword evidence="5" id="KW-0418">Kinase</keyword>
<dbReference type="SMART" id="SM00387">
    <property type="entry name" value="HATPase_c"/>
    <property type="match status" value="1"/>
</dbReference>
<dbReference type="EC" id="2.7.13.3" evidence="2"/>
<evidence type="ECO:0000256" key="1">
    <source>
        <dbReference type="ARBA" id="ARBA00000085"/>
    </source>
</evidence>
<evidence type="ECO:0000259" key="4">
    <source>
        <dbReference type="PROSITE" id="PS50109"/>
    </source>
</evidence>
<name>A0A1H1XKH8_9FLAO</name>
<dbReference type="PANTHER" id="PTHR43102:SF2">
    <property type="entry name" value="GAF DOMAIN-CONTAINING PROTEIN"/>
    <property type="match status" value="1"/>
</dbReference>
<dbReference type="RefSeq" id="WP_092447658.1">
    <property type="nucleotide sequence ID" value="NZ_LT629774.1"/>
</dbReference>
<protein>
    <recommendedName>
        <fullName evidence="2">histidine kinase</fullName>
        <ecNumber evidence="2">2.7.13.3</ecNumber>
    </recommendedName>
</protein>
<dbReference type="Pfam" id="PF01590">
    <property type="entry name" value="GAF"/>
    <property type="match status" value="1"/>
</dbReference>
<evidence type="ECO:0000313" key="5">
    <source>
        <dbReference type="EMBL" id="SDT09571.1"/>
    </source>
</evidence>
<evidence type="ECO:0000256" key="3">
    <source>
        <dbReference type="ARBA" id="ARBA00022553"/>
    </source>
</evidence>
<evidence type="ECO:0000256" key="2">
    <source>
        <dbReference type="ARBA" id="ARBA00012438"/>
    </source>
</evidence>
<dbReference type="SMART" id="SM00388">
    <property type="entry name" value="HisKA"/>
    <property type="match status" value="1"/>
</dbReference>
<accession>A0A1H1XKH8</accession>
<dbReference type="SUPFAM" id="SSF55781">
    <property type="entry name" value="GAF domain-like"/>
    <property type="match status" value="1"/>
</dbReference>
<dbReference type="SUPFAM" id="SSF55874">
    <property type="entry name" value="ATPase domain of HSP90 chaperone/DNA topoisomerase II/histidine kinase"/>
    <property type="match status" value="1"/>
</dbReference>
<dbReference type="InterPro" id="IPR004358">
    <property type="entry name" value="Sig_transdc_His_kin-like_C"/>
</dbReference>
<dbReference type="InterPro" id="IPR005467">
    <property type="entry name" value="His_kinase_dom"/>
</dbReference>
<dbReference type="Gene3D" id="1.10.287.130">
    <property type="match status" value="1"/>
</dbReference>
<dbReference type="AlphaFoldDB" id="A0A1H1XKH8"/>
<evidence type="ECO:0000313" key="6">
    <source>
        <dbReference type="Proteomes" id="UP000198963"/>
    </source>
</evidence>
<organism evidence="5 6">
    <name type="scientific">Winogradskyella sediminis</name>
    <dbReference type="NCBI Taxonomy" id="1382466"/>
    <lineage>
        <taxon>Bacteria</taxon>
        <taxon>Pseudomonadati</taxon>
        <taxon>Bacteroidota</taxon>
        <taxon>Flavobacteriia</taxon>
        <taxon>Flavobacteriales</taxon>
        <taxon>Flavobacteriaceae</taxon>
        <taxon>Winogradskyella</taxon>
    </lineage>
</organism>
<feature type="domain" description="Histidine kinase" evidence="4">
    <location>
        <begin position="188"/>
        <end position="400"/>
    </location>
</feature>
<keyword evidence="5" id="KW-0808">Transferase</keyword>
<reference evidence="5 6" key="1">
    <citation type="submission" date="2016-10" db="EMBL/GenBank/DDBJ databases">
        <authorList>
            <person name="Varghese N."/>
            <person name="Submissions S."/>
        </authorList>
    </citation>
    <scope>NUCLEOTIDE SEQUENCE [LARGE SCALE GENOMIC DNA]</scope>
    <source>
        <strain evidence="5 6">RHA_55</strain>
    </source>
</reference>
<dbReference type="InterPro" id="IPR003661">
    <property type="entry name" value="HisK_dim/P_dom"/>
</dbReference>
<dbReference type="InterPro" id="IPR003594">
    <property type="entry name" value="HATPase_dom"/>
</dbReference>
<dbReference type="InterPro" id="IPR036097">
    <property type="entry name" value="HisK_dim/P_sf"/>
</dbReference>
<dbReference type="InterPro" id="IPR003018">
    <property type="entry name" value="GAF"/>
</dbReference>
<dbReference type="PRINTS" id="PR00344">
    <property type="entry name" value="BCTRLSENSOR"/>
</dbReference>
<keyword evidence="3" id="KW-0597">Phosphoprotein</keyword>
<dbReference type="Pfam" id="PF02518">
    <property type="entry name" value="HATPase_c"/>
    <property type="match status" value="1"/>
</dbReference>
<keyword evidence="6" id="KW-1185">Reference proteome</keyword>
<dbReference type="PROSITE" id="PS50109">
    <property type="entry name" value="HIS_KIN"/>
    <property type="match status" value="1"/>
</dbReference>
<dbReference type="STRING" id="1249933.SAMN04489797_3236"/>
<dbReference type="InterPro" id="IPR036890">
    <property type="entry name" value="HATPase_C_sf"/>
</dbReference>
<sequence>MIAPTKPTNEAERLAALESYNILDSLPEEDYDGITRIAAQICDVPIALISLIDKDRQWFKSRHGLDVTEAPREISFCGHAISEEQNALMIEDARKDERFYDNPLVVNAPNVVFYGGVPLKTDNGLPLGTLCVIDSKPRVLSDGQKNALDALSRQVINLLTLRKRNVELNDLVGKLEDKNVDLEQFAYVAAHDIKSPLSNIASLADIFLAENRNKLEQDGVHLIELILKSTEHLYKFLDRLMEYSTKIDQLENSKEDLSFAEFKDSIDVYYSSNATLELTFITALERLRINHIIVSQILTNLINNAEKYNDKAIAQVDVAISETPTHYKFSVSDNGPGIRADFHEKIFNIFVKLSKQDKHGVEGSGLGLAIVKKLVKRLGGDIEVKSKPNEGAVFSFTILK</sequence>
<dbReference type="InterPro" id="IPR029016">
    <property type="entry name" value="GAF-like_dom_sf"/>
</dbReference>
<dbReference type="Pfam" id="PF00512">
    <property type="entry name" value="HisKA"/>
    <property type="match status" value="1"/>
</dbReference>
<dbReference type="SUPFAM" id="SSF47384">
    <property type="entry name" value="Homodimeric domain of signal transducing histidine kinase"/>
    <property type="match status" value="1"/>
</dbReference>
<comment type="catalytic activity">
    <reaction evidence="1">
        <text>ATP + protein L-histidine = ADP + protein N-phospho-L-histidine.</text>
        <dbReference type="EC" id="2.7.13.3"/>
    </reaction>
</comment>
<dbReference type="GO" id="GO:0000155">
    <property type="term" value="F:phosphorelay sensor kinase activity"/>
    <property type="evidence" value="ECO:0007669"/>
    <property type="project" value="InterPro"/>
</dbReference>
<dbReference type="Proteomes" id="UP000198963">
    <property type="component" value="Chromosome I"/>
</dbReference>
<dbReference type="CDD" id="cd00082">
    <property type="entry name" value="HisKA"/>
    <property type="match status" value="1"/>
</dbReference>
<dbReference type="Gene3D" id="3.30.565.10">
    <property type="entry name" value="Histidine kinase-like ATPase, C-terminal domain"/>
    <property type="match status" value="1"/>
</dbReference>
<dbReference type="EMBL" id="LT629774">
    <property type="protein sequence ID" value="SDT09571.1"/>
    <property type="molecule type" value="Genomic_DNA"/>
</dbReference>
<dbReference type="Gene3D" id="3.30.450.40">
    <property type="match status" value="1"/>
</dbReference>
<gene>
    <name evidence="5" type="ORF">SAMN04489797_3236</name>
</gene>